<dbReference type="InterPro" id="IPR014729">
    <property type="entry name" value="Rossmann-like_a/b/a_fold"/>
</dbReference>
<dbReference type="SUPFAM" id="SSF52374">
    <property type="entry name" value="Nucleotidylyl transferase"/>
    <property type="match status" value="1"/>
</dbReference>
<dbReference type="AlphaFoldDB" id="A0AA48RF21"/>
<evidence type="ECO:0000313" key="13">
    <source>
        <dbReference type="EMBL" id="CAJ0888099.1"/>
    </source>
</evidence>
<protein>
    <recommendedName>
        <fullName evidence="4">Lysine--tRNA ligase</fullName>
        <ecNumber evidence="3">6.1.1.6</ecNumber>
    </recommendedName>
    <alternativeName>
        <fullName evidence="11">Lysyl-tRNA synthetase</fullName>
    </alternativeName>
</protein>
<comment type="similarity">
    <text evidence="2">Belongs to the class-I aminoacyl-tRNA synthetase family.</text>
</comment>
<evidence type="ECO:0000256" key="4">
    <source>
        <dbReference type="ARBA" id="ARBA00015745"/>
    </source>
</evidence>
<evidence type="ECO:0000256" key="11">
    <source>
        <dbReference type="ARBA" id="ARBA00030563"/>
    </source>
</evidence>
<sequence>MSAPLVLTPELLDAARVSPAWPFEEARKLVKRIEASGQKSVLFETGYGPSGLPHIGTFGEVARTSMVRRAFEVLTEGRIETRLIAFSDDLDGLRKVPDNIPNKELVAAHLGKPLTQVPDPFGTHDSFGAHNNARLRAFLDAFGFDYDFASATDYYRAGRFDAALKLMLARYDAVMKIMLPSFREERAATYSPFLPIHPKTGIVMQVPLTGYDAEAGTIDWADPETGEAFTTPVTGGHCKLQWKPDWAMRWYALGVDYEMAGKDLIDSVKLSGAIVRALGGRPPEGFNYELFLDEKGQKISKSKGNGLTIEEWLTYASPESLAQFMFQKPTAAKRLYFDVIPRAVDDYLTFLDAYPRQDWKMRLGNPVWHIHAGDPPAAETLEREGEAKGTSVSFSMLLNLAAVANAEDPAVLWGFLRRYAPTASPGNHPRLDRLVGYAVAYFRDFVKPAKVYRPADEVEREVLQKIDATLGALPAGATAEEIQAALYDVGRAVPRYQDFAAKGASPERPGVSNDFFNMLYEVLLGEKKGPRFGSFIALYGVAETRKLIGDALAGGFVDATA</sequence>
<evidence type="ECO:0000256" key="5">
    <source>
        <dbReference type="ARBA" id="ARBA00022490"/>
    </source>
</evidence>
<evidence type="ECO:0000256" key="2">
    <source>
        <dbReference type="ARBA" id="ARBA00005594"/>
    </source>
</evidence>
<comment type="catalytic activity">
    <reaction evidence="12">
        <text>tRNA(Lys) + L-lysine + ATP = L-lysyl-tRNA(Lys) + AMP + diphosphate</text>
        <dbReference type="Rhea" id="RHEA:20792"/>
        <dbReference type="Rhea" id="RHEA-COMP:9696"/>
        <dbReference type="Rhea" id="RHEA-COMP:9697"/>
        <dbReference type="ChEBI" id="CHEBI:30616"/>
        <dbReference type="ChEBI" id="CHEBI:32551"/>
        <dbReference type="ChEBI" id="CHEBI:33019"/>
        <dbReference type="ChEBI" id="CHEBI:78442"/>
        <dbReference type="ChEBI" id="CHEBI:78529"/>
        <dbReference type="ChEBI" id="CHEBI:456215"/>
        <dbReference type="EC" id="6.1.1.6"/>
    </reaction>
</comment>
<dbReference type="GO" id="GO:0005524">
    <property type="term" value="F:ATP binding"/>
    <property type="evidence" value="ECO:0007669"/>
    <property type="project" value="UniProtKB-KW"/>
</dbReference>
<name>A0AA48RF21_9ZZZZ</name>
<keyword evidence="6 13" id="KW-0436">Ligase</keyword>
<dbReference type="Gene3D" id="1.10.10.350">
    <property type="match status" value="1"/>
</dbReference>
<dbReference type="InterPro" id="IPR008925">
    <property type="entry name" value="aa_tRNA-synth_I_cd-bd_sf"/>
</dbReference>
<evidence type="ECO:0000256" key="1">
    <source>
        <dbReference type="ARBA" id="ARBA00004496"/>
    </source>
</evidence>
<dbReference type="PROSITE" id="PS00178">
    <property type="entry name" value="AA_TRNA_LIGASE_I"/>
    <property type="match status" value="1"/>
</dbReference>
<dbReference type="Pfam" id="PF01921">
    <property type="entry name" value="tRNA-synt_1f"/>
    <property type="match status" value="1"/>
</dbReference>
<comment type="subcellular location">
    <subcellularLocation>
        <location evidence="1">Cytoplasm</location>
    </subcellularLocation>
</comment>
<dbReference type="InterPro" id="IPR001412">
    <property type="entry name" value="aa-tRNA-synth_I_CS"/>
</dbReference>
<dbReference type="InterPro" id="IPR002904">
    <property type="entry name" value="Lys-tRNA-ligase"/>
</dbReference>
<dbReference type="EMBL" id="OY288114">
    <property type="protein sequence ID" value="CAJ0888099.1"/>
    <property type="molecule type" value="Genomic_DNA"/>
</dbReference>
<dbReference type="PANTHER" id="PTHR37940">
    <property type="entry name" value="LYSINE--TRNA LIGASE"/>
    <property type="match status" value="1"/>
</dbReference>
<accession>A0AA48RF21</accession>
<dbReference type="SUPFAM" id="SSF48163">
    <property type="entry name" value="An anticodon-binding domain of class I aminoacyl-tRNA synthetases"/>
    <property type="match status" value="1"/>
</dbReference>
<keyword evidence="7" id="KW-0547">Nucleotide-binding</keyword>
<keyword evidence="10" id="KW-0030">Aminoacyl-tRNA synthetase</keyword>
<dbReference type="InterPro" id="IPR020751">
    <property type="entry name" value="aa-tRNA-synth_I_codon-bd_sub2"/>
</dbReference>
<dbReference type="GO" id="GO:0006430">
    <property type="term" value="P:lysyl-tRNA aminoacylation"/>
    <property type="evidence" value="ECO:0007669"/>
    <property type="project" value="InterPro"/>
</dbReference>
<keyword evidence="9" id="KW-0648">Protein biosynthesis</keyword>
<dbReference type="EC" id="6.1.1.6" evidence="3"/>
<organism evidence="13">
    <name type="scientific">freshwater sediment metagenome</name>
    <dbReference type="NCBI Taxonomy" id="556182"/>
    <lineage>
        <taxon>unclassified sequences</taxon>
        <taxon>metagenomes</taxon>
        <taxon>ecological metagenomes</taxon>
    </lineage>
</organism>
<evidence type="ECO:0000256" key="10">
    <source>
        <dbReference type="ARBA" id="ARBA00023146"/>
    </source>
</evidence>
<keyword evidence="5" id="KW-0963">Cytoplasm</keyword>
<evidence type="ECO:0000256" key="12">
    <source>
        <dbReference type="ARBA" id="ARBA00048573"/>
    </source>
</evidence>
<dbReference type="Gene3D" id="3.40.50.620">
    <property type="entry name" value="HUPs"/>
    <property type="match status" value="2"/>
</dbReference>
<dbReference type="NCBIfam" id="NF001968">
    <property type="entry name" value="PRK00750.1-2"/>
    <property type="match status" value="1"/>
</dbReference>
<proteinExistence type="inferred from homology"/>
<dbReference type="GO" id="GO:0000049">
    <property type="term" value="F:tRNA binding"/>
    <property type="evidence" value="ECO:0007669"/>
    <property type="project" value="InterPro"/>
</dbReference>
<evidence type="ECO:0000256" key="8">
    <source>
        <dbReference type="ARBA" id="ARBA00022840"/>
    </source>
</evidence>
<gene>
    <name evidence="13" type="primary">lysK</name>
    <name evidence="13" type="ORF">AMST5_03849</name>
</gene>
<evidence type="ECO:0000256" key="6">
    <source>
        <dbReference type="ARBA" id="ARBA00022598"/>
    </source>
</evidence>
<keyword evidence="8" id="KW-0067">ATP-binding</keyword>
<reference evidence="13" key="1">
    <citation type="submission" date="2023-07" db="EMBL/GenBank/DDBJ databases">
        <authorList>
            <person name="Pelsma A.J. K."/>
        </authorList>
    </citation>
    <scope>NUCLEOTIDE SEQUENCE</scope>
</reference>
<dbReference type="GO" id="GO:0005737">
    <property type="term" value="C:cytoplasm"/>
    <property type="evidence" value="ECO:0007669"/>
    <property type="project" value="UniProtKB-SubCell"/>
</dbReference>
<dbReference type="HAMAP" id="MF_00177">
    <property type="entry name" value="Lys_tRNA_synth_class1"/>
    <property type="match status" value="1"/>
</dbReference>
<evidence type="ECO:0000256" key="9">
    <source>
        <dbReference type="ARBA" id="ARBA00022917"/>
    </source>
</evidence>
<dbReference type="NCBIfam" id="TIGR00467">
    <property type="entry name" value="lysS_arch"/>
    <property type="match status" value="1"/>
</dbReference>
<dbReference type="GO" id="GO:0004824">
    <property type="term" value="F:lysine-tRNA ligase activity"/>
    <property type="evidence" value="ECO:0007669"/>
    <property type="project" value="UniProtKB-EC"/>
</dbReference>
<dbReference type="PANTHER" id="PTHR37940:SF1">
    <property type="entry name" value="LYSINE--TRNA LIGASE"/>
    <property type="match status" value="1"/>
</dbReference>
<evidence type="ECO:0000256" key="7">
    <source>
        <dbReference type="ARBA" id="ARBA00022741"/>
    </source>
</evidence>
<evidence type="ECO:0000256" key="3">
    <source>
        <dbReference type="ARBA" id="ARBA00013166"/>
    </source>
</evidence>